<comment type="caution">
    <text evidence="9">Lacks conserved residue(s) required for the propagation of feature annotation.</text>
</comment>
<dbReference type="PRINTS" id="PR01265">
    <property type="entry name" value="LINKMODULE"/>
</dbReference>
<keyword evidence="4" id="KW-0677">Repeat</keyword>
<evidence type="ECO:0000256" key="3">
    <source>
        <dbReference type="ARBA" id="ARBA00022530"/>
    </source>
</evidence>
<evidence type="ECO:0000256" key="1">
    <source>
        <dbReference type="ARBA" id="ARBA00004498"/>
    </source>
</evidence>
<dbReference type="InterPro" id="IPR016186">
    <property type="entry name" value="C-type_lectin-like/link_sf"/>
</dbReference>
<dbReference type="OrthoDB" id="5359219at2759"/>
<dbReference type="GO" id="GO:0002052">
    <property type="term" value="P:positive regulation of neuroblast proliferation"/>
    <property type="evidence" value="ECO:0007669"/>
    <property type="project" value="TreeGrafter"/>
</dbReference>
<evidence type="ECO:0000256" key="4">
    <source>
        <dbReference type="ARBA" id="ARBA00022737"/>
    </source>
</evidence>
<feature type="domain" description="Ig-like" evidence="11">
    <location>
        <begin position="37"/>
        <end position="145"/>
    </location>
</feature>
<evidence type="ECO:0000256" key="2">
    <source>
        <dbReference type="ARBA" id="ARBA00022525"/>
    </source>
</evidence>
<sequence>MHCAVFMVVTISYFFWTDAVNHYNKDENKALKYLIEPPVYAEIKARRGENATLPCVLRTVPSHYRVKWSKVDSLNTAAKNIVLISNGHEVKHYGTWQSKASLRRMHALDISLRLTKLELQDCGLYQCELINGIDDEGVTITLSIEGVVFPYQSSHGRYKFTYFDAKKACAEQDATLATYTQLYREWTDGLEWCNAGWINDGTVHYPILNPRPSCGKDLPPGIRSYGPRDKTKEHYDAFCFTSTTKGSVFFVPGRLTFLEAEHACKEKGASLALVGQLYSSWKFLGLERCDGGWLQDGSVRFPIITPKKRCGGVPQPGVHSFGFPKKTISSYGAYCYIVINDH</sequence>
<evidence type="ECO:0000256" key="7">
    <source>
        <dbReference type="ARBA" id="ARBA00023319"/>
    </source>
</evidence>
<keyword evidence="2" id="KW-0964">Secreted</keyword>
<feature type="domain" description="Link" evidence="12">
    <location>
        <begin position="147"/>
        <end position="241"/>
    </location>
</feature>
<dbReference type="Pfam" id="PF00193">
    <property type="entry name" value="Xlink"/>
    <property type="match status" value="2"/>
</dbReference>
<dbReference type="Pfam" id="PF07686">
    <property type="entry name" value="V-set"/>
    <property type="match status" value="1"/>
</dbReference>
<evidence type="ECO:0000259" key="11">
    <source>
        <dbReference type="PROSITE" id="PS50835"/>
    </source>
</evidence>
<proteinExistence type="inferred from homology"/>
<dbReference type="SUPFAM" id="SSF56436">
    <property type="entry name" value="C-type lectin-like"/>
    <property type="match status" value="2"/>
</dbReference>
<dbReference type="GO" id="GO:0010001">
    <property type="term" value="P:glial cell differentiation"/>
    <property type="evidence" value="ECO:0007669"/>
    <property type="project" value="TreeGrafter"/>
</dbReference>
<dbReference type="SUPFAM" id="SSF48726">
    <property type="entry name" value="Immunoglobulin"/>
    <property type="match status" value="1"/>
</dbReference>
<evidence type="ECO:0000313" key="13">
    <source>
        <dbReference type="EMBL" id="TSK34793.1"/>
    </source>
</evidence>
<dbReference type="GO" id="GO:0005540">
    <property type="term" value="F:hyaluronic acid binding"/>
    <property type="evidence" value="ECO:0007669"/>
    <property type="project" value="UniProtKB-KW"/>
</dbReference>
<dbReference type="GO" id="GO:0045202">
    <property type="term" value="C:synapse"/>
    <property type="evidence" value="ECO:0007669"/>
    <property type="project" value="TreeGrafter"/>
</dbReference>
<organism evidence="13 14">
    <name type="scientific">Bagarius yarrelli</name>
    <name type="common">Goonch</name>
    <name type="synonym">Bagrus yarrelli</name>
    <dbReference type="NCBI Taxonomy" id="175774"/>
    <lineage>
        <taxon>Eukaryota</taxon>
        <taxon>Metazoa</taxon>
        <taxon>Chordata</taxon>
        <taxon>Craniata</taxon>
        <taxon>Vertebrata</taxon>
        <taxon>Euteleostomi</taxon>
        <taxon>Actinopterygii</taxon>
        <taxon>Neopterygii</taxon>
        <taxon>Teleostei</taxon>
        <taxon>Ostariophysi</taxon>
        <taxon>Siluriformes</taxon>
        <taxon>Sisoridae</taxon>
        <taxon>Sisorinae</taxon>
        <taxon>Bagarius</taxon>
    </lineage>
</organism>
<dbReference type="AlphaFoldDB" id="A0A556TQ23"/>
<dbReference type="PROSITE" id="PS50963">
    <property type="entry name" value="LINK_2"/>
    <property type="match status" value="2"/>
</dbReference>
<dbReference type="GO" id="GO:0005615">
    <property type="term" value="C:extracellular space"/>
    <property type="evidence" value="ECO:0007669"/>
    <property type="project" value="TreeGrafter"/>
</dbReference>
<feature type="chain" id="PRO_5022065332" evidence="10">
    <location>
        <begin position="20"/>
        <end position="342"/>
    </location>
</feature>
<dbReference type="GO" id="GO:0007155">
    <property type="term" value="P:cell adhesion"/>
    <property type="evidence" value="ECO:0007669"/>
    <property type="project" value="InterPro"/>
</dbReference>
<dbReference type="PANTHER" id="PTHR22804">
    <property type="entry name" value="AGGRECAN/VERSICAN PROTEOGLYCAN"/>
    <property type="match status" value="1"/>
</dbReference>
<dbReference type="GO" id="GO:0072534">
    <property type="term" value="C:perineuronal net"/>
    <property type="evidence" value="ECO:0007669"/>
    <property type="project" value="TreeGrafter"/>
</dbReference>
<dbReference type="Proteomes" id="UP000319801">
    <property type="component" value="Unassembled WGS sequence"/>
</dbReference>
<keyword evidence="7" id="KW-0393">Immunoglobulin domain</keyword>
<dbReference type="InterPro" id="IPR013106">
    <property type="entry name" value="Ig_V-set"/>
</dbReference>
<evidence type="ECO:0000259" key="12">
    <source>
        <dbReference type="PROSITE" id="PS50963"/>
    </source>
</evidence>
<name>A0A556TQ23_BAGYA</name>
<evidence type="ECO:0000256" key="5">
    <source>
        <dbReference type="ARBA" id="ARBA00023157"/>
    </source>
</evidence>
<evidence type="ECO:0000256" key="6">
    <source>
        <dbReference type="ARBA" id="ARBA00023290"/>
    </source>
</evidence>
<dbReference type="GO" id="GO:0007417">
    <property type="term" value="P:central nervous system development"/>
    <property type="evidence" value="ECO:0007669"/>
    <property type="project" value="TreeGrafter"/>
</dbReference>
<evidence type="ECO:0000256" key="9">
    <source>
        <dbReference type="PROSITE-ProRule" id="PRU00323"/>
    </source>
</evidence>
<dbReference type="InterPro" id="IPR013783">
    <property type="entry name" value="Ig-like_fold"/>
</dbReference>
<evidence type="ECO:0000313" key="14">
    <source>
        <dbReference type="Proteomes" id="UP000319801"/>
    </source>
</evidence>
<dbReference type="EMBL" id="VCAZ01000010">
    <property type="protein sequence ID" value="TSK34793.1"/>
    <property type="molecule type" value="Genomic_DNA"/>
</dbReference>
<evidence type="ECO:0000256" key="10">
    <source>
        <dbReference type="SAM" id="SignalP"/>
    </source>
</evidence>
<feature type="signal peptide" evidence="10">
    <location>
        <begin position="1"/>
        <end position="19"/>
    </location>
</feature>
<comment type="similarity">
    <text evidence="8">Belongs to the HAPLN family.</text>
</comment>
<comment type="caution">
    <text evidence="13">The sequence shown here is derived from an EMBL/GenBank/DDBJ whole genome shotgun (WGS) entry which is preliminary data.</text>
</comment>
<evidence type="ECO:0000256" key="8">
    <source>
        <dbReference type="ARBA" id="ARBA00038272"/>
    </source>
</evidence>
<reference evidence="13 14" key="1">
    <citation type="journal article" date="2019" name="Genome Biol. Evol.">
        <title>Whole-Genome Sequencing of the Giant Devil Catfish, Bagarius yarrelli.</title>
        <authorList>
            <person name="Jiang W."/>
            <person name="Lv Y."/>
            <person name="Cheng L."/>
            <person name="Yang K."/>
            <person name="Chao B."/>
            <person name="Wang X."/>
            <person name="Li Y."/>
            <person name="Pan X."/>
            <person name="You X."/>
            <person name="Zhang Y."/>
            <person name="Yang J."/>
            <person name="Li J."/>
            <person name="Zhang X."/>
            <person name="Liu S."/>
            <person name="Sun C."/>
            <person name="Yang J."/>
            <person name="Shi Q."/>
        </authorList>
    </citation>
    <scope>NUCLEOTIDE SEQUENCE [LARGE SCALE GENOMIC DNA]</scope>
    <source>
        <strain evidence="13">JWS20170419001</strain>
        <tissue evidence="13">Muscle</tissue>
    </source>
</reference>
<dbReference type="FunFam" id="3.10.100.10:FF:000002">
    <property type="entry name" value="Hyaluronan proteoglycan link protein 1"/>
    <property type="match status" value="1"/>
</dbReference>
<feature type="disulfide bond" evidence="9">
    <location>
        <begin position="289"/>
        <end position="310"/>
    </location>
</feature>
<keyword evidence="3" id="KW-0272">Extracellular matrix</keyword>
<keyword evidence="10" id="KW-0732">Signal</keyword>
<keyword evidence="6" id="KW-0373">Hyaluronic acid</keyword>
<dbReference type="InterPro" id="IPR016187">
    <property type="entry name" value="CTDL_fold"/>
</dbReference>
<feature type="domain" description="Link" evidence="12">
    <location>
        <begin position="244"/>
        <end position="337"/>
    </location>
</feature>
<dbReference type="PROSITE" id="PS50835">
    <property type="entry name" value="IG_LIKE"/>
    <property type="match status" value="1"/>
</dbReference>
<dbReference type="GO" id="GO:0001501">
    <property type="term" value="P:skeletal system development"/>
    <property type="evidence" value="ECO:0007669"/>
    <property type="project" value="TreeGrafter"/>
</dbReference>
<dbReference type="InterPro" id="IPR050691">
    <property type="entry name" value="Hyaluronan_bind_Proteoglycan"/>
</dbReference>
<dbReference type="InterPro" id="IPR007110">
    <property type="entry name" value="Ig-like_dom"/>
</dbReference>
<dbReference type="Gene3D" id="3.10.100.10">
    <property type="entry name" value="Mannose-Binding Protein A, subunit A"/>
    <property type="match status" value="2"/>
</dbReference>
<dbReference type="PANTHER" id="PTHR22804:SF8">
    <property type="entry name" value="HYALURONAN AND PROTEOGLYCAN LINK PROTEIN 2"/>
    <property type="match status" value="1"/>
</dbReference>
<dbReference type="InterPro" id="IPR036179">
    <property type="entry name" value="Ig-like_dom_sf"/>
</dbReference>
<gene>
    <name evidence="13" type="ORF">Baya_4401</name>
</gene>
<dbReference type="SMART" id="SM00409">
    <property type="entry name" value="IG"/>
    <property type="match status" value="1"/>
</dbReference>
<dbReference type="InterPro" id="IPR003599">
    <property type="entry name" value="Ig_sub"/>
</dbReference>
<accession>A0A556TQ23</accession>
<keyword evidence="5 9" id="KW-1015">Disulfide bond</keyword>
<protein>
    <submittedName>
        <fullName evidence="13">Hyaluronan and proteoglycan link protein 2</fullName>
    </submittedName>
</protein>
<dbReference type="CDD" id="cd03519">
    <property type="entry name" value="Link_domain_HAPLN_module_2"/>
    <property type="match status" value="1"/>
</dbReference>
<comment type="subcellular location">
    <subcellularLocation>
        <location evidence="1">Secreted</location>
        <location evidence="1">Extracellular space</location>
        <location evidence="1">Extracellular matrix</location>
    </subcellularLocation>
</comment>
<feature type="disulfide bond" evidence="9">
    <location>
        <begin position="193"/>
        <end position="214"/>
    </location>
</feature>
<dbReference type="FunFam" id="3.10.100.10:FF:000001">
    <property type="entry name" value="Hyaluronan proteoglycan link protein 1"/>
    <property type="match status" value="1"/>
</dbReference>
<keyword evidence="14" id="KW-1185">Reference proteome</keyword>
<dbReference type="Gene3D" id="2.60.40.10">
    <property type="entry name" value="Immunoglobulins"/>
    <property type="match status" value="1"/>
</dbReference>
<dbReference type="SMART" id="SM00445">
    <property type="entry name" value="LINK"/>
    <property type="match status" value="2"/>
</dbReference>
<dbReference type="InterPro" id="IPR000538">
    <property type="entry name" value="Link_dom"/>
</dbReference>